<feature type="transmembrane region" description="Helical" evidence="1">
    <location>
        <begin position="94"/>
        <end position="119"/>
    </location>
</feature>
<gene>
    <name evidence="2" type="ordered locus">ECH_1059</name>
</gene>
<keyword evidence="1" id="KW-0812">Transmembrane</keyword>
<dbReference type="HOGENOM" id="CLU_1203286_0_0_5"/>
<feature type="transmembrane region" description="Helical" evidence="1">
    <location>
        <begin position="44"/>
        <end position="73"/>
    </location>
</feature>
<keyword evidence="1" id="KW-0472">Membrane</keyword>
<protein>
    <submittedName>
        <fullName evidence="2">Uncharacterized protein</fullName>
    </submittedName>
</protein>
<keyword evidence="3" id="KW-1185">Reference proteome</keyword>
<evidence type="ECO:0000313" key="2">
    <source>
        <dbReference type="EMBL" id="ABD44751.1"/>
    </source>
</evidence>
<accession>Q2GFD9</accession>
<organism evidence="2 3">
    <name type="scientific">Ehrlichia chaffeensis (strain ATCC CRL-10679 / Arkansas)</name>
    <dbReference type="NCBI Taxonomy" id="205920"/>
    <lineage>
        <taxon>Bacteria</taxon>
        <taxon>Pseudomonadati</taxon>
        <taxon>Pseudomonadota</taxon>
        <taxon>Alphaproteobacteria</taxon>
        <taxon>Rickettsiales</taxon>
        <taxon>Anaplasmataceae</taxon>
        <taxon>Ehrlichia</taxon>
    </lineage>
</organism>
<feature type="transmembrane region" description="Helical" evidence="1">
    <location>
        <begin position="139"/>
        <end position="161"/>
    </location>
</feature>
<name>Q2GFD9_EHRCR</name>
<dbReference type="EMBL" id="CP000236">
    <property type="protein sequence ID" value="ABD44751.1"/>
    <property type="molecule type" value="Genomic_DNA"/>
</dbReference>
<proteinExistence type="predicted"/>
<dbReference type="KEGG" id="ech:ECH_1059"/>
<evidence type="ECO:0000313" key="3">
    <source>
        <dbReference type="Proteomes" id="UP000008320"/>
    </source>
</evidence>
<dbReference type="AlphaFoldDB" id="Q2GFD9"/>
<dbReference type="STRING" id="205920.ECH_1059"/>
<dbReference type="RefSeq" id="WP_011452978.1">
    <property type="nucleotide sequence ID" value="NC_007799.1"/>
</dbReference>
<reference evidence="2 3" key="1">
    <citation type="journal article" date="2006" name="PLoS Genet.">
        <title>Comparative genomics of emerging human ehrlichiosis agents.</title>
        <authorList>
            <person name="Dunning Hotopp J.C."/>
            <person name="Lin M."/>
            <person name="Madupu R."/>
            <person name="Crabtree J."/>
            <person name="Angiuoli S.V."/>
            <person name="Eisen J.A."/>
            <person name="Seshadri R."/>
            <person name="Ren Q."/>
            <person name="Wu M."/>
            <person name="Utterback T.R."/>
            <person name="Smith S."/>
            <person name="Lewis M."/>
            <person name="Khouri H."/>
            <person name="Zhang C."/>
            <person name="Niu H."/>
            <person name="Lin Q."/>
            <person name="Ohashi N."/>
            <person name="Zhi N."/>
            <person name="Nelson W."/>
            <person name="Brinkac L.M."/>
            <person name="Dodson R.J."/>
            <person name="Rosovitz M.J."/>
            <person name="Sundaram J."/>
            <person name="Daugherty S.C."/>
            <person name="Davidsen T."/>
            <person name="Durkin A.S."/>
            <person name="Gwinn M."/>
            <person name="Haft D.H."/>
            <person name="Selengut J.D."/>
            <person name="Sullivan S.A."/>
            <person name="Zafar N."/>
            <person name="Zhou L."/>
            <person name="Benahmed F."/>
            <person name="Forberger H."/>
            <person name="Halpin R."/>
            <person name="Mulligan S."/>
            <person name="Robinson J."/>
            <person name="White O."/>
            <person name="Rikihisa Y."/>
            <person name="Tettelin H."/>
        </authorList>
    </citation>
    <scope>NUCLEOTIDE SEQUENCE [LARGE SCALE GENOMIC DNA]</scope>
    <source>
        <strain evidence="3">ATCC CRL-10679 / Arkansas</strain>
    </source>
</reference>
<feature type="transmembrane region" description="Helical" evidence="1">
    <location>
        <begin position="18"/>
        <end position="38"/>
    </location>
</feature>
<evidence type="ECO:0000256" key="1">
    <source>
        <dbReference type="SAM" id="Phobius"/>
    </source>
</evidence>
<dbReference type="Proteomes" id="UP000008320">
    <property type="component" value="Chromosome"/>
</dbReference>
<sequence>MKNNPTGPITSDFSVQRLMLLVSVISFAALIMSALVALKSNQLSFSNAYCIATIAAAAVFMFCATASLISSCCRRSQTTNKSQIKKNFGRKDSSASIILYTLGGLSLIATSVCAGLMLRDPTVSLLPSFAQFMNNPLKFPLAIAFAVSAAVLACTIIALALKHIIAPDLQNHVTVIGTSEMVDVAARDECENLMQTLGLEPSHLSSLNVISFADTMQQQLPK</sequence>
<keyword evidence="1" id="KW-1133">Transmembrane helix</keyword>